<keyword evidence="17" id="KW-1185">Reference proteome</keyword>
<name>A0AAN8GHI2_PATCE</name>
<dbReference type="SMART" id="SM00032">
    <property type="entry name" value="CCP"/>
    <property type="match status" value="1"/>
</dbReference>
<evidence type="ECO:0000256" key="3">
    <source>
        <dbReference type="ARBA" id="ARBA00022729"/>
    </source>
</evidence>
<comment type="caution">
    <text evidence="16">The sequence shown here is derived from an EMBL/GenBank/DDBJ whole genome shotgun (WGS) entry which is preliminary data.</text>
</comment>
<feature type="chain" id="PRO_5042667429" description="Metalloendopeptidase" evidence="12">
    <location>
        <begin position="20"/>
        <end position="848"/>
    </location>
</feature>
<keyword evidence="5 11" id="KW-0862">Zinc</keyword>
<evidence type="ECO:0000256" key="4">
    <source>
        <dbReference type="ARBA" id="ARBA00022801"/>
    </source>
</evidence>
<dbReference type="Gene3D" id="2.60.120.200">
    <property type="match status" value="3"/>
</dbReference>
<dbReference type="Pfam" id="PF00084">
    <property type="entry name" value="Sushi"/>
    <property type="match status" value="1"/>
</dbReference>
<protein>
    <recommendedName>
        <fullName evidence="12">Metalloendopeptidase</fullName>
        <ecNumber evidence="12">3.4.24.-</ecNumber>
    </recommendedName>
</protein>
<feature type="domain" description="MAM" evidence="13">
    <location>
        <begin position="663"/>
        <end position="824"/>
    </location>
</feature>
<evidence type="ECO:0000256" key="12">
    <source>
        <dbReference type="RuleBase" id="RU361183"/>
    </source>
</evidence>
<evidence type="ECO:0000256" key="11">
    <source>
        <dbReference type="PROSITE-ProRule" id="PRU01211"/>
    </source>
</evidence>
<dbReference type="InterPro" id="IPR024079">
    <property type="entry name" value="MetalloPept_cat_dom_sf"/>
</dbReference>
<keyword evidence="6 11" id="KW-0482">Metalloprotease</keyword>
<dbReference type="SUPFAM" id="SSF57535">
    <property type="entry name" value="Complement control module/SCR domain"/>
    <property type="match status" value="1"/>
</dbReference>
<evidence type="ECO:0000259" key="13">
    <source>
        <dbReference type="PROSITE" id="PS50060"/>
    </source>
</evidence>
<dbReference type="PROSITE" id="PS50060">
    <property type="entry name" value="MAM_2"/>
    <property type="match status" value="3"/>
</dbReference>
<dbReference type="PRINTS" id="PR00480">
    <property type="entry name" value="ASTACIN"/>
</dbReference>
<feature type="signal peptide" evidence="12">
    <location>
        <begin position="1"/>
        <end position="19"/>
    </location>
</feature>
<evidence type="ECO:0000256" key="8">
    <source>
        <dbReference type="ARBA" id="ARBA00023157"/>
    </source>
</evidence>
<dbReference type="AlphaFoldDB" id="A0AAN8GHI2"/>
<sequence>MKILAVILLFLLSVLTATSKSLTAYFETYPEENIGIDSVFLTEGDILVDVRRKRSVRIHHNKRRNAVRDIYATWLNRTVPYIIEETYDHSQRMEMKLAMTEFEEKTCIRFVPRSDETDYIRIRSEMGCFSPVGRRGGQQLVSIGPGCDRKGTIMHELMHAVGFWHEHSRPDRDSYITIVWDNIPEDHKSNFRKYTEDDIDTLGAPYDYGSIMHYKNNTFANDRFKPTIKSKFPLPDGVEMGQRIELSDTDILKVNRLYRCNITHCPDAGVPKIGYRKGDNFQVASAVHYNCSADYVLVGSRARYCMDIGQWTGNLPVCLPSYKGGKLHYCNFDRNNSCGWKQDKLDDLDWTFNNRDTPSVQTGPKEDRTMGTQEGYYIFLESSRPCEEGNAARLISPSFDFSGTKACLVFYYSMYGSTMGQLNVYQRVSGKNMKKFSQSGDQGQDWHMTAVVLDEYSSFEIVIEAIAGTSYKSDMAVDDVIVGSCEILSSLVNGDIQDTMSCGFNNGLCGWTQAKDDAFDWELMSGSTSTFNTGPNCDPSDCIKGQYLYTEASAPRVQGDTAIIKSPMLRGGSERCLAFSYHMFGDSMGTIKVYLSEFGSNKELLWTRSGDHGTDWIREQLDFVPKSLYQLVFEGSRGSSYRSDMAIDNVDVTVGNCADILTFDCNFDQDFCGWKNVKSPTDKFDWSRNKGATGTTGTGPSKDHTTGNGFYIYIETSLRFQGDFARIMSPTITDRNVGHCVEFWYHMYGTHIKSLSVLRGSEEKGEEKSLWSVSNNQGDWWRKHSLFVGSIGQDFHIIFEAVAGGYRSDVAIDDVKIRAGTCFSYDDSSGRPQGRIYRQFPHKGYTRR</sequence>
<dbReference type="EC" id="3.4.24.-" evidence="12"/>
<feature type="binding site" evidence="11">
    <location>
        <position position="165"/>
    </location>
    <ligand>
        <name>Zn(2+)</name>
        <dbReference type="ChEBI" id="CHEBI:29105"/>
        <note>catalytic</note>
    </ligand>
</feature>
<feature type="disulfide bond" evidence="10">
    <location>
        <begin position="291"/>
        <end position="318"/>
    </location>
</feature>
<feature type="domain" description="Peptidase M12A" evidence="15">
    <location>
        <begin position="65"/>
        <end position="261"/>
    </location>
</feature>
<dbReference type="Gene3D" id="3.40.390.10">
    <property type="entry name" value="Collagenase (Catalytic Domain)"/>
    <property type="match status" value="1"/>
</dbReference>
<dbReference type="EMBL" id="JAZGQO010000015">
    <property type="protein sequence ID" value="KAK6168924.1"/>
    <property type="molecule type" value="Genomic_DNA"/>
</dbReference>
<feature type="domain" description="MAM" evidence="13">
    <location>
        <begin position="500"/>
        <end position="659"/>
    </location>
</feature>
<dbReference type="FunFam" id="3.40.390.10:FF:000015">
    <property type="entry name" value="Meprin A subunit"/>
    <property type="match status" value="1"/>
</dbReference>
<keyword evidence="8 10" id="KW-1015">Disulfide bond</keyword>
<dbReference type="GO" id="GO:0008270">
    <property type="term" value="F:zinc ion binding"/>
    <property type="evidence" value="ECO:0007669"/>
    <property type="project" value="UniProtKB-UniRule"/>
</dbReference>
<keyword evidence="2 11" id="KW-0479">Metal-binding</keyword>
<evidence type="ECO:0000256" key="1">
    <source>
        <dbReference type="ARBA" id="ARBA00022670"/>
    </source>
</evidence>
<keyword evidence="10" id="KW-0768">Sushi</keyword>
<keyword evidence="1 11" id="KW-0645">Protease</keyword>
<dbReference type="PROSITE" id="PS00740">
    <property type="entry name" value="MAM_1"/>
    <property type="match status" value="1"/>
</dbReference>
<dbReference type="CDD" id="cd04280">
    <property type="entry name" value="ZnMc_astacin_like"/>
    <property type="match status" value="1"/>
</dbReference>
<dbReference type="PROSITE" id="PS51864">
    <property type="entry name" value="ASTACIN"/>
    <property type="match status" value="1"/>
</dbReference>
<evidence type="ECO:0000256" key="5">
    <source>
        <dbReference type="ARBA" id="ARBA00022833"/>
    </source>
</evidence>
<organism evidence="16 17">
    <name type="scientific">Patella caerulea</name>
    <name type="common">Rayed Mediterranean limpet</name>
    <dbReference type="NCBI Taxonomy" id="87958"/>
    <lineage>
        <taxon>Eukaryota</taxon>
        <taxon>Metazoa</taxon>
        <taxon>Spiralia</taxon>
        <taxon>Lophotrochozoa</taxon>
        <taxon>Mollusca</taxon>
        <taxon>Gastropoda</taxon>
        <taxon>Patellogastropoda</taxon>
        <taxon>Patelloidea</taxon>
        <taxon>Patellidae</taxon>
        <taxon>Patella</taxon>
    </lineage>
</organism>
<keyword evidence="4 11" id="KW-0378">Hydrolase</keyword>
<feature type="binding site" evidence="11">
    <location>
        <position position="155"/>
    </location>
    <ligand>
        <name>Zn(2+)</name>
        <dbReference type="ChEBI" id="CHEBI:29105"/>
        <note>catalytic</note>
    </ligand>
</feature>
<evidence type="ECO:0000256" key="7">
    <source>
        <dbReference type="ARBA" id="ARBA00023145"/>
    </source>
</evidence>
<dbReference type="Proteomes" id="UP001347796">
    <property type="component" value="Unassembled WGS sequence"/>
</dbReference>
<dbReference type="Pfam" id="PF01400">
    <property type="entry name" value="Astacin"/>
    <property type="match status" value="1"/>
</dbReference>
<dbReference type="InterPro" id="IPR000436">
    <property type="entry name" value="Sushi_SCR_CCP_dom"/>
</dbReference>
<dbReference type="SMART" id="SM00235">
    <property type="entry name" value="ZnMc"/>
    <property type="match status" value="1"/>
</dbReference>
<accession>A0AAN8GHI2</accession>
<dbReference type="SUPFAM" id="SSF55486">
    <property type="entry name" value="Metalloproteases ('zincins'), catalytic domain"/>
    <property type="match status" value="1"/>
</dbReference>
<gene>
    <name evidence="16" type="ORF">SNE40_020079</name>
</gene>
<dbReference type="SUPFAM" id="SSF49899">
    <property type="entry name" value="Concanavalin A-like lectins/glucanases"/>
    <property type="match status" value="3"/>
</dbReference>
<dbReference type="InterPro" id="IPR034035">
    <property type="entry name" value="Astacin-like_dom"/>
</dbReference>
<proteinExistence type="predicted"/>
<dbReference type="SMART" id="SM00137">
    <property type="entry name" value="MAM"/>
    <property type="match status" value="3"/>
</dbReference>
<keyword evidence="7" id="KW-0865">Zymogen</keyword>
<feature type="active site" evidence="11">
    <location>
        <position position="156"/>
    </location>
</feature>
<dbReference type="CDD" id="cd06263">
    <property type="entry name" value="MAM"/>
    <property type="match status" value="3"/>
</dbReference>
<dbReference type="InterPro" id="IPR006026">
    <property type="entry name" value="Peptidase_Metallo"/>
</dbReference>
<dbReference type="CDD" id="cd00033">
    <property type="entry name" value="CCP"/>
    <property type="match status" value="1"/>
</dbReference>
<dbReference type="InterPro" id="IPR013320">
    <property type="entry name" value="ConA-like_dom_sf"/>
</dbReference>
<dbReference type="GO" id="GO:0016020">
    <property type="term" value="C:membrane"/>
    <property type="evidence" value="ECO:0007669"/>
    <property type="project" value="InterPro"/>
</dbReference>
<keyword evidence="3 12" id="KW-0732">Signal</keyword>
<comment type="cofactor">
    <cofactor evidence="11 12">
        <name>Zn(2+)</name>
        <dbReference type="ChEBI" id="CHEBI:29105"/>
    </cofactor>
    <text evidence="11 12">Binds 1 zinc ion per subunit.</text>
</comment>
<evidence type="ECO:0000259" key="14">
    <source>
        <dbReference type="PROSITE" id="PS50923"/>
    </source>
</evidence>
<dbReference type="InterPro" id="IPR000998">
    <property type="entry name" value="MAM_dom"/>
</dbReference>
<dbReference type="PROSITE" id="PS50923">
    <property type="entry name" value="SUSHI"/>
    <property type="match status" value="1"/>
</dbReference>
<evidence type="ECO:0000313" key="16">
    <source>
        <dbReference type="EMBL" id="KAK6168924.1"/>
    </source>
</evidence>
<dbReference type="InterPro" id="IPR001506">
    <property type="entry name" value="Peptidase_M12A"/>
</dbReference>
<dbReference type="GO" id="GO:0004222">
    <property type="term" value="F:metalloendopeptidase activity"/>
    <property type="evidence" value="ECO:0007669"/>
    <property type="project" value="UniProtKB-UniRule"/>
</dbReference>
<evidence type="ECO:0000256" key="9">
    <source>
        <dbReference type="ARBA" id="ARBA00023180"/>
    </source>
</evidence>
<dbReference type="PANTHER" id="PTHR23282:SF142">
    <property type="entry name" value="MAM DOMAIN-CONTAINING PROTEIN"/>
    <property type="match status" value="1"/>
</dbReference>
<dbReference type="PANTHER" id="PTHR23282">
    <property type="entry name" value="APICAL ENDOSOMAL GLYCOPROTEIN PRECURSOR"/>
    <property type="match status" value="1"/>
</dbReference>
<comment type="caution">
    <text evidence="10">Lacks conserved residue(s) required for the propagation of feature annotation.</text>
</comment>
<evidence type="ECO:0000313" key="17">
    <source>
        <dbReference type="Proteomes" id="UP001347796"/>
    </source>
</evidence>
<dbReference type="InterPro" id="IPR051560">
    <property type="entry name" value="MAM_domain-containing"/>
</dbReference>
<dbReference type="Gene3D" id="2.10.70.10">
    <property type="entry name" value="Complement Module, domain 1"/>
    <property type="match status" value="1"/>
</dbReference>
<evidence type="ECO:0000259" key="15">
    <source>
        <dbReference type="PROSITE" id="PS51864"/>
    </source>
</evidence>
<dbReference type="Pfam" id="PF00629">
    <property type="entry name" value="MAM"/>
    <property type="match status" value="3"/>
</dbReference>
<evidence type="ECO:0000256" key="10">
    <source>
        <dbReference type="PROSITE-ProRule" id="PRU00302"/>
    </source>
</evidence>
<keyword evidence="9" id="KW-0325">Glycoprotein</keyword>
<evidence type="ECO:0000256" key="6">
    <source>
        <dbReference type="ARBA" id="ARBA00023049"/>
    </source>
</evidence>
<dbReference type="GO" id="GO:0006508">
    <property type="term" value="P:proteolysis"/>
    <property type="evidence" value="ECO:0007669"/>
    <property type="project" value="UniProtKB-KW"/>
</dbReference>
<evidence type="ECO:0000256" key="2">
    <source>
        <dbReference type="ARBA" id="ARBA00022723"/>
    </source>
</evidence>
<dbReference type="InterPro" id="IPR035976">
    <property type="entry name" value="Sushi/SCR/CCP_sf"/>
</dbReference>
<feature type="binding site" evidence="11">
    <location>
        <position position="159"/>
    </location>
    <ligand>
        <name>Zn(2+)</name>
        <dbReference type="ChEBI" id="CHEBI:29105"/>
        <note>catalytic</note>
    </ligand>
</feature>
<reference evidence="16 17" key="1">
    <citation type="submission" date="2024-01" db="EMBL/GenBank/DDBJ databases">
        <title>The genome of the rayed Mediterranean limpet Patella caerulea (Linnaeus, 1758).</title>
        <authorList>
            <person name="Anh-Thu Weber A."/>
            <person name="Halstead-Nussloch G."/>
        </authorList>
    </citation>
    <scope>NUCLEOTIDE SEQUENCE [LARGE SCALE GENOMIC DNA]</scope>
    <source>
        <strain evidence="16">AATW-2023a</strain>
        <tissue evidence="16">Whole specimen</tissue>
    </source>
</reference>
<feature type="domain" description="Sushi" evidence="14">
    <location>
        <begin position="263"/>
        <end position="320"/>
    </location>
</feature>
<feature type="domain" description="MAM" evidence="13">
    <location>
        <begin position="328"/>
        <end position="487"/>
    </location>
</feature>